<evidence type="ECO:0000313" key="6">
    <source>
        <dbReference type="Proteomes" id="UP000467840"/>
    </source>
</evidence>
<dbReference type="PROSITE" id="PS00469">
    <property type="entry name" value="NDPK"/>
    <property type="match status" value="1"/>
</dbReference>
<evidence type="ECO:0000256" key="1">
    <source>
        <dbReference type="ARBA" id="ARBA00000082"/>
    </source>
</evidence>
<dbReference type="EMBL" id="JAAGAX010000010">
    <property type="protein sequence ID" value="KAF2300941.1"/>
    <property type="molecule type" value="Genomic_DNA"/>
</dbReference>
<dbReference type="AlphaFoldDB" id="A0A6A6LHK5"/>
<feature type="domain" description="VWFA" evidence="4">
    <location>
        <begin position="322"/>
        <end position="499"/>
    </location>
</feature>
<gene>
    <name evidence="5" type="ORF">GH714_018464</name>
</gene>
<dbReference type="Pfam" id="PF00334">
    <property type="entry name" value="NDK"/>
    <property type="match status" value="1"/>
</dbReference>
<sequence>MSEFETCVDYGLKLSKRINYGKELPPAPEPGMSKSSESLLPNAVMVYAVVPEPEAVDNPDVPSYQPYVHGRCDPPAMMPLHMHGAAMEVECCLDHANVSFRGKWRLHCIKTGRKCDCRIAIPMGDQGSILGLEVDITGRSYHSQLITAEETKDNEKINKGGDGNYLKGSIYTFKIPQVGGGTIISVKATWSQKLAYNEGQFCLNVPFSFPAFVNPIGKKISKREKIMLNVNSGFGNEILCKSTNHALKELRREVGKMGFLYEAEVPTWSSADFNFSYSVPSKDLFGGVFLQSPLLRDFDDRQMFCFYLFPGNNQRRKAFRKDVIFIIDISGSMNGAPFENAKNALISSLSKLNSEDSFNVIAFNGETYLFSSLLEPVTQGTISKATQWLSDNLTVGGDTNILLPLKQAMKLLAETTDSIPLIFLITDGAVEDERDICNFVKESLKSGGSISPRLCTFGIGLYCNHYFLQMLAQIGRGYFDSAYDADSVDFRMQRLFSTASSVILANVTVGALEHFDSLELLPFRIPDLSCGSPLVVSGRYTGNFPDSVKINGAEMSLQTGVPSEYTHMILHKTDKGDKAPQPILMQEVFNKINSLRQVDSESQNVIFLRNLGVGFGNLSATAANIPPGTEQIKSPEATELLVKAASNCCSRLVDRSSSNGSTEEEKTLAMIKPDGVLAFVSGPVLVMILKKENAVADWRTLIGPTDAQKAKITHPHRFFEFSLFGSAYKLSSEQCGLDSEKNCVHGSDSLESAQREISFFFGEISSGDAVGEHDEL</sequence>
<keyword evidence="6" id="KW-1185">Reference proteome</keyword>
<dbReference type="Proteomes" id="UP000467840">
    <property type="component" value="Chromosome 4"/>
</dbReference>
<evidence type="ECO:0000256" key="2">
    <source>
        <dbReference type="ARBA" id="ARBA00000937"/>
    </source>
</evidence>
<comment type="caution">
    <text evidence="5">The sequence shown here is derived from an EMBL/GenBank/DDBJ whole genome shotgun (WGS) entry which is preliminary data.</text>
</comment>
<comment type="catalytic activity">
    <reaction evidence="2">
        <text>a ribonucleoside 5'-diphosphate + ATP = a ribonucleoside 5'-triphosphate + ADP</text>
        <dbReference type="Rhea" id="RHEA:18113"/>
        <dbReference type="ChEBI" id="CHEBI:30616"/>
        <dbReference type="ChEBI" id="CHEBI:57930"/>
        <dbReference type="ChEBI" id="CHEBI:61557"/>
        <dbReference type="ChEBI" id="CHEBI:456216"/>
        <dbReference type="EC" id="2.7.4.6"/>
    </reaction>
</comment>
<comment type="caution">
    <text evidence="3">Lacks conserved residue(s) required for the propagation of feature annotation.</text>
</comment>
<dbReference type="SUPFAM" id="SSF53300">
    <property type="entry name" value="vWA-like"/>
    <property type="match status" value="1"/>
</dbReference>
<dbReference type="InterPro" id="IPR023005">
    <property type="entry name" value="Nucleoside_diP_kinase_AS"/>
</dbReference>
<dbReference type="GO" id="GO:0004550">
    <property type="term" value="F:nucleoside diphosphate kinase activity"/>
    <property type="evidence" value="ECO:0007669"/>
    <property type="project" value="UniProtKB-EC"/>
</dbReference>
<dbReference type="CDD" id="cd01461">
    <property type="entry name" value="vWA_interalpha_trypsin_inhibitor"/>
    <property type="match status" value="1"/>
</dbReference>
<comment type="catalytic activity">
    <reaction evidence="1">
        <text>a 2'-deoxyribonucleoside 5'-diphosphate + ATP = a 2'-deoxyribonucleoside 5'-triphosphate + ADP</text>
        <dbReference type="Rhea" id="RHEA:44640"/>
        <dbReference type="ChEBI" id="CHEBI:30616"/>
        <dbReference type="ChEBI" id="CHEBI:61560"/>
        <dbReference type="ChEBI" id="CHEBI:73316"/>
        <dbReference type="ChEBI" id="CHEBI:456216"/>
        <dbReference type="EC" id="2.7.4.6"/>
    </reaction>
</comment>
<dbReference type="Gene3D" id="3.30.70.141">
    <property type="entry name" value="Nucleoside diphosphate kinase-like domain"/>
    <property type="match status" value="1"/>
</dbReference>
<reference evidence="5 6" key="1">
    <citation type="journal article" date="2020" name="Mol. Plant">
        <title>The Chromosome-Based Rubber Tree Genome Provides New Insights into Spurge Genome Evolution and Rubber Biosynthesis.</title>
        <authorList>
            <person name="Liu J."/>
            <person name="Shi C."/>
            <person name="Shi C.C."/>
            <person name="Li W."/>
            <person name="Zhang Q.J."/>
            <person name="Zhang Y."/>
            <person name="Li K."/>
            <person name="Lu H.F."/>
            <person name="Shi C."/>
            <person name="Zhu S.T."/>
            <person name="Xiao Z.Y."/>
            <person name="Nan H."/>
            <person name="Yue Y."/>
            <person name="Zhu X.G."/>
            <person name="Wu Y."/>
            <person name="Hong X.N."/>
            <person name="Fan G.Y."/>
            <person name="Tong Y."/>
            <person name="Zhang D."/>
            <person name="Mao C.L."/>
            <person name="Liu Y.L."/>
            <person name="Hao S.J."/>
            <person name="Liu W.Q."/>
            <person name="Lv M.Q."/>
            <person name="Zhang H.B."/>
            <person name="Liu Y."/>
            <person name="Hu-Tang G.R."/>
            <person name="Wang J.P."/>
            <person name="Wang J.H."/>
            <person name="Sun Y.H."/>
            <person name="Ni S.B."/>
            <person name="Chen W.B."/>
            <person name="Zhang X.C."/>
            <person name="Jiao Y.N."/>
            <person name="Eichler E.E."/>
            <person name="Li G.H."/>
            <person name="Liu X."/>
            <person name="Gao L.Z."/>
        </authorList>
    </citation>
    <scope>NUCLEOTIDE SEQUENCE [LARGE SCALE GENOMIC DNA]</scope>
    <source>
        <strain evidence="6">cv. GT1</strain>
        <tissue evidence="5">Leaf</tissue>
    </source>
</reference>
<dbReference type="SMART" id="SM00562">
    <property type="entry name" value="NDK"/>
    <property type="match status" value="1"/>
</dbReference>
<comment type="similarity">
    <text evidence="3">Belongs to the NDK family.</text>
</comment>
<dbReference type="PROSITE" id="PS50234">
    <property type="entry name" value="VWFA"/>
    <property type="match status" value="1"/>
</dbReference>
<organism evidence="5 6">
    <name type="scientific">Hevea brasiliensis</name>
    <name type="common">Para rubber tree</name>
    <name type="synonym">Siphonia brasiliensis</name>
    <dbReference type="NCBI Taxonomy" id="3981"/>
    <lineage>
        <taxon>Eukaryota</taxon>
        <taxon>Viridiplantae</taxon>
        <taxon>Streptophyta</taxon>
        <taxon>Embryophyta</taxon>
        <taxon>Tracheophyta</taxon>
        <taxon>Spermatophyta</taxon>
        <taxon>Magnoliopsida</taxon>
        <taxon>eudicotyledons</taxon>
        <taxon>Gunneridae</taxon>
        <taxon>Pentapetalae</taxon>
        <taxon>rosids</taxon>
        <taxon>fabids</taxon>
        <taxon>Malpighiales</taxon>
        <taxon>Euphorbiaceae</taxon>
        <taxon>Crotonoideae</taxon>
        <taxon>Micrandreae</taxon>
        <taxon>Hevea</taxon>
    </lineage>
</organism>
<dbReference type="InterPro" id="IPR002035">
    <property type="entry name" value="VWF_A"/>
</dbReference>
<evidence type="ECO:0000256" key="3">
    <source>
        <dbReference type="PROSITE-ProRule" id="PRU00706"/>
    </source>
</evidence>
<evidence type="ECO:0000259" key="4">
    <source>
        <dbReference type="PROSITE" id="PS50234"/>
    </source>
</evidence>
<dbReference type="InterPro" id="IPR036465">
    <property type="entry name" value="vWFA_dom_sf"/>
</dbReference>
<protein>
    <recommendedName>
        <fullName evidence="4">VWFA domain-containing protein</fullName>
    </recommendedName>
</protein>
<dbReference type="Gene3D" id="3.40.50.410">
    <property type="entry name" value="von Willebrand factor, type A domain"/>
    <property type="match status" value="1"/>
</dbReference>
<dbReference type="PROSITE" id="PS51374">
    <property type="entry name" value="NDPK_LIKE"/>
    <property type="match status" value="1"/>
</dbReference>
<dbReference type="InterPro" id="IPR034907">
    <property type="entry name" value="NDK-like_dom"/>
</dbReference>
<dbReference type="PANTHER" id="PTHR46503">
    <property type="entry name" value="INTER-ALPHA-TRYPSIN INHIBITOR HEAVY CHAIN-LIKE PROTEIN"/>
    <property type="match status" value="1"/>
</dbReference>
<dbReference type="InterPro" id="IPR036850">
    <property type="entry name" value="NDK-like_dom_sf"/>
</dbReference>
<evidence type="ECO:0000313" key="5">
    <source>
        <dbReference type="EMBL" id="KAF2300941.1"/>
    </source>
</evidence>
<dbReference type="Pfam" id="PF13768">
    <property type="entry name" value="VWA_3"/>
    <property type="match status" value="1"/>
</dbReference>
<dbReference type="SUPFAM" id="SSF54919">
    <property type="entry name" value="Nucleoside diphosphate kinase, NDK"/>
    <property type="match status" value="1"/>
</dbReference>
<name>A0A6A6LHK5_HEVBR</name>
<dbReference type="PANTHER" id="PTHR46503:SF9">
    <property type="entry name" value="INTER ALPHA-TRYPSIN INHIBITOR, HEAVY CHAIN-LIKE PROTEIN"/>
    <property type="match status" value="1"/>
</dbReference>
<dbReference type="SMART" id="SM00327">
    <property type="entry name" value="VWA"/>
    <property type="match status" value="1"/>
</dbReference>
<accession>A0A6A6LHK5</accession>
<proteinExistence type="inferred from homology"/>